<evidence type="ECO:0000313" key="3">
    <source>
        <dbReference type="Proteomes" id="UP000010808"/>
    </source>
</evidence>
<dbReference type="Proteomes" id="UP000010808">
    <property type="component" value="Chromosome"/>
</dbReference>
<dbReference type="HOGENOM" id="CLU_1530156_0_0_7"/>
<dbReference type="Gene3D" id="1.10.260.40">
    <property type="entry name" value="lambda repressor-like DNA-binding domains"/>
    <property type="match status" value="1"/>
</dbReference>
<keyword evidence="3" id="KW-1185">Reference proteome</keyword>
<sequence length="172" mass="19207">MNKKYDPEAARIWGVILKSIRELRSTGATLDQIGKLLGVGRDTVSRWLREERGGERTPVSDVLRYMHALSIHPADIFGEAAYPPPSEVDKQVAKILKGTADAQAWEYSDLAISTRLSEEEVKNYLEGRISFTADVLYKMCKVLSQDLSAIVERAVVLVETSSEIMSHKRSAI</sequence>
<dbReference type="SMART" id="SM00530">
    <property type="entry name" value="HTH_XRE"/>
    <property type="match status" value="2"/>
</dbReference>
<dbReference type="InterPro" id="IPR010982">
    <property type="entry name" value="Lambda_DNA-bd_dom_sf"/>
</dbReference>
<dbReference type="CDD" id="cd00093">
    <property type="entry name" value="HTH_XRE"/>
    <property type="match status" value="1"/>
</dbReference>
<gene>
    <name evidence="2" type="ORF">DESAM_21728</name>
</gene>
<proteinExistence type="predicted"/>
<protein>
    <submittedName>
        <fullName evidence="2">Putative Transcriptional regulator, XRE family</fullName>
    </submittedName>
</protein>
<name>L0RCU3_9BACT</name>
<dbReference type="PROSITE" id="PS50943">
    <property type="entry name" value="HTH_CROC1"/>
    <property type="match status" value="1"/>
</dbReference>
<dbReference type="eggNOG" id="COG2932">
    <property type="taxonomic scope" value="Bacteria"/>
</dbReference>
<reference evidence="2 3" key="1">
    <citation type="submission" date="2012-10" db="EMBL/GenBank/DDBJ databases">
        <authorList>
            <person name="Genoscope - CEA"/>
        </authorList>
    </citation>
    <scope>NUCLEOTIDE SEQUENCE [LARGE SCALE GENOMIC DNA]</scope>
    <source>
        <strain evidence="3">AM13 / DSM 14728</strain>
    </source>
</reference>
<dbReference type="InterPro" id="IPR001387">
    <property type="entry name" value="Cro/C1-type_HTH"/>
</dbReference>
<dbReference type="KEGG" id="dhy:DESAM_21728"/>
<organism evidence="2 3">
    <name type="scientific">Maridesulfovibrio hydrothermalis AM13 = DSM 14728</name>
    <dbReference type="NCBI Taxonomy" id="1121451"/>
    <lineage>
        <taxon>Bacteria</taxon>
        <taxon>Pseudomonadati</taxon>
        <taxon>Thermodesulfobacteriota</taxon>
        <taxon>Desulfovibrionia</taxon>
        <taxon>Desulfovibrionales</taxon>
        <taxon>Desulfovibrionaceae</taxon>
        <taxon>Maridesulfovibrio</taxon>
    </lineage>
</organism>
<feature type="domain" description="HTH cro/C1-type" evidence="1">
    <location>
        <begin position="17"/>
        <end position="76"/>
    </location>
</feature>
<dbReference type="AlphaFoldDB" id="L0RCU3"/>
<evidence type="ECO:0000313" key="2">
    <source>
        <dbReference type="EMBL" id="CCO24005.1"/>
    </source>
</evidence>
<dbReference type="STRING" id="1121451.DESAM_21728"/>
<evidence type="ECO:0000259" key="1">
    <source>
        <dbReference type="PROSITE" id="PS50943"/>
    </source>
</evidence>
<dbReference type="GO" id="GO:0003677">
    <property type="term" value="F:DNA binding"/>
    <property type="evidence" value="ECO:0007669"/>
    <property type="project" value="InterPro"/>
</dbReference>
<dbReference type="PATRIC" id="fig|1121451.3.peg.1968"/>
<accession>L0RCU3</accession>
<dbReference type="SUPFAM" id="SSF47413">
    <property type="entry name" value="lambda repressor-like DNA-binding domains"/>
    <property type="match status" value="1"/>
</dbReference>
<dbReference type="Pfam" id="PF13384">
    <property type="entry name" value="HTH_23"/>
    <property type="match status" value="1"/>
</dbReference>
<dbReference type="EMBL" id="FO203522">
    <property type="protein sequence ID" value="CCO24005.1"/>
    <property type="molecule type" value="Genomic_DNA"/>
</dbReference>